<dbReference type="Proteomes" id="UP001586593">
    <property type="component" value="Unassembled WGS sequence"/>
</dbReference>
<feature type="signal peptide" evidence="1">
    <location>
        <begin position="1"/>
        <end position="43"/>
    </location>
</feature>
<accession>A0ABR3W5C4</accession>
<sequence length="196" mass="21670">MLLFRKKVASARQHSSATPATRFCSCLLLSLLDLGTLDWAVQGLQSSYGGGNGPITEAPFSSPGHSTVYVLAILSPARRHDWTDHGPRKPRRPARGGAPCFSPSDQVCLLALFSPYRPENMLFSAGREDKKDGCHMDWDVNGDWHGCGRWCAEKRVRPPCNQIGVPINRFINPSVLALRSCLWEARVLRGNISWAV</sequence>
<protein>
    <submittedName>
        <fullName evidence="2">Uncharacterized protein</fullName>
    </submittedName>
</protein>
<evidence type="ECO:0000313" key="3">
    <source>
        <dbReference type="Proteomes" id="UP001586593"/>
    </source>
</evidence>
<proteinExistence type="predicted"/>
<gene>
    <name evidence="2" type="ORF">VTK73DRAFT_9026</name>
</gene>
<organism evidence="2 3">
    <name type="scientific">Phialemonium thermophilum</name>
    <dbReference type="NCBI Taxonomy" id="223376"/>
    <lineage>
        <taxon>Eukaryota</taxon>
        <taxon>Fungi</taxon>
        <taxon>Dikarya</taxon>
        <taxon>Ascomycota</taxon>
        <taxon>Pezizomycotina</taxon>
        <taxon>Sordariomycetes</taxon>
        <taxon>Sordariomycetidae</taxon>
        <taxon>Cephalothecales</taxon>
        <taxon>Cephalothecaceae</taxon>
        <taxon>Phialemonium</taxon>
    </lineage>
</organism>
<reference evidence="2 3" key="1">
    <citation type="journal article" date="2024" name="Commun. Biol.">
        <title>Comparative genomic analysis of thermophilic fungi reveals convergent evolutionary adaptations and gene losses.</title>
        <authorList>
            <person name="Steindorff A.S."/>
            <person name="Aguilar-Pontes M.V."/>
            <person name="Robinson A.J."/>
            <person name="Andreopoulos B."/>
            <person name="LaButti K."/>
            <person name="Kuo A."/>
            <person name="Mondo S."/>
            <person name="Riley R."/>
            <person name="Otillar R."/>
            <person name="Haridas S."/>
            <person name="Lipzen A."/>
            <person name="Grimwood J."/>
            <person name="Schmutz J."/>
            <person name="Clum A."/>
            <person name="Reid I.D."/>
            <person name="Moisan M.C."/>
            <person name="Butler G."/>
            <person name="Nguyen T.T.M."/>
            <person name="Dewar K."/>
            <person name="Conant G."/>
            <person name="Drula E."/>
            <person name="Henrissat B."/>
            <person name="Hansel C."/>
            <person name="Singer S."/>
            <person name="Hutchinson M.I."/>
            <person name="de Vries R.P."/>
            <person name="Natvig D.O."/>
            <person name="Powell A.J."/>
            <person name="Tsang A."/>
            <person name="Grigoriev I.V."/>
        </authorList>
    </citation>
    <scope>NUCLEOTIDE SEQUENCE [LARGE SCALE GENOMIC DNA]</scope>
    <source>
        <strain evidence="2 3">ATCC 24622</strain>
    </source>
</reference>
<name>A0ABR3W5C4_9PEZI</name>
<evidence type="ECO:0000313" key="2">
    <source>
        <dbReference type="EMBL" id="KAL1853247.1"/>
    </source>
</evidence>
<dbReference type="EMBL" id="JAZHXJ010000707">
    <property type="protein sequence ID" value="KAL1853247.1"/>
    <property type="molecule type" value="Genomic_DNA"/>
</dbReference>
<evidence type="ECO:0000256" key="1">
    <source>
        <dbReference type="SAM" id="SignalP"/>
    </source>
</evidence>
<keyword evidence="1" id="KW-0732">Signal</keyword>
<keyword evidence="3" id="KW-1185">Reference proteome</keyword>
<comment type="caution">
    <text evidence="2">The sequence shown here is derived from an EMBL/GenBank/DDBJ whole genome shotgun (WGS) entry which is preliminary data.</text>
</comment>
<feature type="chain" id="PRO_5045398942" evidence="1">
    <location>
        <begin position="44"/>
        <end position="196"/>
    </location>
</feature>